<dbReference type="AlphaFoldDB" id="A0A6S6T7C2"/>
<comment type="catalytic activity">
    <reaction evidence="8 9 10">
        <text>2-[(2R,5Z)-2-carboxy-4-methylthiazol-5(2H)-ylidene]ethyl phosphate + 4-amino-2-methyl-5-(diphosphooxymethyl)pyrimidine + 2 H(+) = thiamine phosphate + CO2 + diphosphate</text>
        <dbReference type="Rhea" id="RHEA:47844"/>
        <dbReference type="ChEBI" id="CHEBI:15378"/>
        <dbReference type="ChEBI" id="CHEBI:16526"/>
        <dbReference type="ChEBI" id="CHEBI:33019"/>
        <dbReference type="ChEBI" id="CHEBI:37575"/>
        <dbReference type="ChEBI" id="CHEBI:57841"/>
        <dbReference type="ChEBI" id="CHEBI:62899"/>
        <dbReference type="EC" id="2.5.1.3"/>
    </reaction>
</comment>
<comment type="similarity">
    <text evidence="9 10">Belongs to the thiamine-phosphate synthase family.</text>
</comment>
<organism evidence="14">
    <name type="scientific">uncultured Aureispira sp</name>
    <dbReference type="NCBI Taxonomy" id="1331704"/>
    <lineage>
        <taxon>Bacteria</taxon>
        <taxon>Pseudomonadati</taxon>
        <taxon>Bacteroidota</taxon>
        <taxon>Saprospiria</taxon>
        <taxon>Saprospirales</taxon>
        <taxon>Saprospiraceae</taxon>
        <taxon>Aureispira</taxon>
        <taxon>environmental samples</taxon>
    </lineage>
</organism>
<dbReference type="CDD" id="cd00564">
    <property type="entry name" value="TMP_TenI"/>
    <property type="match status" value="1"/>
</dbReference>
<dbReference type="UniPathway" id="UPA00060">
    <property type="reaction ID" value="UER00141"/>
</dbReference>
<keyword evidence="4 9" id="KW-0460">Magnesium</keyword>
<dbReference type="Pfam" id="PF02581">
    <property type="entry name" value="TMP-TENI"/>
    <property type="match status" value="1"/>
</dbReference>
<dbReference type="HAMAP" id="MF_00097">
    <property type="entry name" value="TMP_synthase"/>
    <property type="match status" value="1"/>
</dbReference>
<dbReference type="Pfam" id="PF12713">
    <property type="entry name" value="DUF3806"/>
    <property type="match status" value="1"/>
</dbReference>
<dbReference type="InterPro" id="IPR013785">
    <property type="entry name" value="Aldolase_TIM"/>
</dbReference>
<evidence type="ECO:0000256" key="7">
    <source>
        <dbReference type="ARBA" id="ARBA00047851"/>
    </source>
</evidence>
<dbReference type="InterPro" id="IPR022998">
    <property type="entry name" value="ThiamineP_synth_TenI"/>
</dbReference>
<evidence type="ECO:0000256" key="9">
    <source>
        <dbReference type="HAMAP-Rule" id="MF_00097"/>
    </source>
</evidence>
<comment type="catalytic activity">
    <reaction evidence="6 9 10">
        <text>4-methyl-5-(2-phosphooxyethyl)-thiazole + 4-amino-2-methyl-5-(diphosphooxymethyl)pyrimidine + H(+) = thiamine phosphate + diphosphate</text>
        <dbReference type="Rhea" id="RHEA:22328"/>
        <dbReference type="ChEBI" id="CHEBI:15378"/>
        <dbReference type="ChEBI" id="CHEBI:33019"/>
        <dbReference type="ChEBI" id="CHEBI:37575"/>
        <dbReference type="ChEBI" id="CHEBI:57841"/>
        <dbReference type="ChEBI" id="CHEBI:58296"/>
        <dbReference type="EC" id="2.5.1.3"/>
    </reaction>
</comment>
<dbReference type="GO" id="GO:0005737">
    <property type="term" value="C:cytoplasm"/>
    <property type="evidence" value="ECO:0007669"/>
    <property type="project" value="TreeGrafter"/>
</dbReference>
<evidence type="ECO:0000259" key="13">
    <source>
        <dbReference type="Pfam" id="PF12713"/>
    </source>
</evidence>
<evidence type="ECO:0000256" key="10">
    <source>
        <dbReference type="RuleBase" id="RU003826"/>
    </source>
</evidence>
<dbReference type="Gene3D" id="3.20.20.70">
    <property type="entry name" value="Aldolase class I"/>
    <property type="match status" value="1"/>
</dbReference>
<keyword evidence="3 9" id="KW-0479">Metal-binding</keyword>
<gene>
    <name evidence="9" type="primary">thiE</name>
    <name evidence="14" type="ORF">HELGO_WM16962</name>
</gene>
<feature type="binding site" evidence="9">
    <location>
        <begin position="272"/>
        <end position="274"/>
    </location>
    <ligand>
        <name>2-[(2R,5Z)-2-carboxy-4-methylthiazol-5(2H)-ylidene]ethyl phosphate</name>
        <dbReference type="ChEBI" id="CHEBI:62899"/>
    </ligand>
</feature>
<dbReference type="GO" id="GO:0009229">
    <property type="term" value="P:thiamine diphosphate biosynthetic process"/>
    <property type="evidence" value="ECO:0007669"/>
    <property type="project" value="UniProtKB-UniRule"/>
</dbReference>
<dbReference type="PANTHER" id="PTHR20857">
    <property type="entry name" value="THIAMINE-PHOSPHATE PYROPHOSPHORYLASE"/>
    <property type="match status" value="1"/>
</dbReference>
<feature type="binding site" evidence="9">
    <location>
        <begin position="176"/>
        <end position="180"/>
    </location>
    <ligand>
        <name>4-amino-2-methyl-5-(diphosphooxymethyl)pyrimidine</name>
        <dbReference type="ChEBI" id="CHEBI:57841"/>
    </ligand>
</feature>
<comment type="function">
    <text evidence="9">Condenses 4-methyl-5-(beta-hydroxyethyl)thiazole monophosphate (THZ-P) and 2-methyl-4-amino-5-hydroxymethyl pyrimidine pyrophosphate (HMP-PP) to form thiamine monophosphate (TMP).</text>
</comment>
<sequence length="350" mass="38523">MQQEYEERALNKKELAWKKDALNLADGLIEKYGNHAKSDTYEPSILDTTFQNVMQASWWGRPQKFSVITGLGYALGQVLVDHLGFEWLVYKDAQGKDVAVKHAASGIIAFPISTIRKRLKTKEYTFACAYFQNLKDEIKMSTQDLPKLHYVSQSKEGLTHLEAIENACQAGCKWVQLRMKEVSFEVYLETAIAAKKICQNYGAKLSINDNVQVALESGADGLHLGKEDMTPSKARTIVGDLIIGGTANTWEDVLRLSKEPIDYIGLGPLRYTSTKANLSPILGLEGYQIILDQMKAAEIDLPVYAIGGITLDDIGPILKTGVHGIAVSGLITNAVDVALVSEEVFALLKG</sequence>
<evidence type="ECO:0000256" key="8">
    <source>
        <dbReference type="ARBA" id="ARBA00047883"/>
    </source>
</evidence>
<dbReference type="GO" id="GO:0000287">
    <property type="term" value="F:magnesium ion binding"/>
    <property type="evidence" value="ECO:0007669"/>
    <property type="project" value="UniProtKB-UniRule"/>
</dbReference>
<dbReference type="SUPFAM" id="SSF51391">
    <property type="entry name" value="Thiamin phosphate synthase"/>
    <property type="match status" value="1"/>
</dbReference>
<dbReference type="NCBIfam" id="TIGR00693">
    <property type="entry name" value="thiE"/>
    <property type="match status" value="1"/>
</dbReference>
<evidence type="ECO:0000256" key="4">
    <source>
        <dbReference type="ARBA" id="ARBA00022842"/>
    </source>
</evidence>
<evidence type="ECO:0000256" key="11">
    <source>
        <dbReference type="RuleBase" id="RU004253"/>
    </source>
</evidence>
<dbReference type="Gene3D" id="1.20.120.1090">
    <property type="match status" value="1"/>
</dbReference>
<evidence type="ECO:0000256" key="6">
    <source>
        <dbReference type="ARBA" id="ARBA00047334"/>
    </source>
</evidence>
<feature type="domain" description="DUF3806" evidence="13">
    <location>
        <begin position="52"/>
        <end position="123"/>
    </location>
</feature>
<dbReference type="GO" id="GO:0009228">
    <property type="term" value="P:thiamine biosynthetic process"/>
    <property type="evidence" value="ECO:0007669"/>
    <property type="project" value="UniProtKB-KW"/>
</dbReference>
<evidence type="ECO:0000313" key="14">
    <source>
        <dbReference type="EMBL" id="CAA6816692.1"/>
    </source>
</evidence>
<feature type="binding site" evidence="9">
    <location>
        <position position="228"/>
    </location>
    <ligand>
        <name>Mg(2+)</name>
        <dbReference type="ChEBI" id="CHEBI:18420"/>
    </ligand>
</feature>
<accession>A0A6S6T7C2</accession>
<evidence type="ECO:0000256" key="2">
    <source>
        <dbReference type="ARBA" id="ARBA00022679"/>
    </source>
</evidence>
<comment type="cofactor">
    <cofactor evidence="9">
        <name>Mg(2+)</name>
        <dbReference type="ChEBI" id="CHEBI:18420"/>
    </cofactor>
    <text evidence="9">Binds 1 Mg(2+) ion per subunit.</text>
</comment>
<name>A0A6S6T7C2_9BACT</name>
<evidence type="ECO:0000259" key="12">
    <source>
        <dbReference type="Pfam" id="PF02581"/>
    </source>
</evidence>
<protein>
    <recommendedName>
        <fullName evidence="9">Thiamine-phosphate synthase</fullName>
        <shortName evidence="9">TP synthase</shortName>
        <shortName evidence="9">TPS</shortName>
        <ecNumber evidence="9">2.5.1.3</ecNumber>
    </recommendedName>
    <alternativeName>
        <fullName evidence="9">Thiamine-phosphate pyrophosphorylase</fullName>
        <shortName evidence="9">TMP pyrophosphorylase</shortName>
        <shortName evidence="9">TMP-PPase</shortName>
    </alternativeName>
</protein>
<dbReference type="GO" id="GO:0004789">
    <property type="term" value="F:thiamine-phosphate diphosphorylase activity"/>
    <property type="evidence" value="ECO:0007669"/>
    <property type="project" value="UniProtKB-UniRule"/>
</dbReference>
<dbReference type="PANTHER" id="PTHR20857:SF15">
    <property type="entry name" value="THIAMINE-PHOSPHATE SYNTHASE"/>
    <property type="match status" value="1"/>
</dbReference>
<comment type="caution">
    <text evidence="9">Lacks conserved residue(s) required for the propagation of feature annotation.</text>
</comment>
<feature type="binding site" evidence="9">
    <location>
        <position position="275"/>
    </location>
    <ligand>
        <name>4-amino-2-methyl-5-(diphosphooxymethyl)pyrimidine</name>
        <dbReference type="ChEBI" id="CHEBI:57841"/>
    </ligand>
</feature>
<dbReference type="EMBL" id="CACVAQ010000240">
    <property type="protein sequence ID" value="CAA6816692.1"/>
    <property type="molecule type" value="Genomic_DNA"/>
</dbReference>
<dbReference type="InterPro" id="IPR024266">
    <property type="entry name" value="DUF3806"/>
</dbReference>
<feature type="binding site" evidence="9">
    <location>
        <position position="209"/>
    </location>
    <ligand>
        <name>Mg(2+)</name>
        <dbReference type="ChEBI" id="CHEBI:18420"/>
    </ligand>
</feature>
<comment type="pathway">
    <text evidence="1 9 11">Cofactor biosynthesis; thiamine diphosphate biosynthesis; thiamine phosphate from 4-amino-2-methyl-5-diphosphomethylpyrimidine and 4-methyl-5-(2-phosphoethyl)-thiazole: step 1/1.</text>
</comment>
<dbReference type="InterPro" id="IPR034291">
    <property type="entry name" value="TMP_synthase"/>
</dbReference>
<feature type="binding site" evidence="9">
    <location>
        <position position="208"/>
    </location>
    <ligand>
        <name>4-amino-2-methyl-5-(diphosphooxymethyl)pyrimidine</name>
        <dbReference type="ChEBI" id="CHEBI:57841"/>
    </ligand>
</feature>
<comment type="catalytic activity">
    <reaction evidence="7 9 10">
        <text>2-(2-carboxy-4-methylthiazol-5-yl)ethyl phosphate + 4-amino-2-methyl-5-(diphosphooxymethyl)pyrimidine + 2 H(+) = thiamine phosphate + CO2 + diphosphate</text>
        <dbReference type="Rhea" id="RHEA:47848"/>
        <dbReference type="ChEBI" id="CHEBI:15378"/>
        <dbReference type="ChEBI" id="CHEBI:16526"/>
        <dbReference type="ChEBI" id="CHEBI:33019"/>
        <dbReference type="ChEBI" id="CHEBI:37575"/>
        <dbReference type="ChEBI" id="CHEBI:57841"/>
        <dbReference type="ChEBI" id="CHEBI:62890"/>
        <dbReference type="EC" id="2.5.1.3"/>
    </reaction>
</comment>
<feature type="domain" description="Thiamine phosphate synthase/TenI" evidence="12">
    <location>
        <begin position="157"/>
        <end position="328"/>
    </location>
</feature>
<reference evidence="14" key="1">
    <citation type="submission" date="2020-01" db="EMBL/GenBank/DDBJ databases">
        <authorList>
            <person name="Meier V. D."/>
            <person name="Meier V D."/>
        </authorList>
    </citation>
    <scope>NUCLEOTIDE SEQUENCE</scope>
    <source>
        <strain evidence="14">HLG_WM_MAG_10</strain>
    </source>
</reference>
<dbReference type="EC" id="2.5.1.3" evidence="9"/>
<feature type="binding site" evidence="9">
    <location>
        <position position="308"/>
    </location>
    <ligand>
        <name>2-[(2R,5Z)-2-carboxy-4-methylthiazol-5(2H)-ylidene]ethyl phosphate</name>
        <dbReference type="ChEBI" id="CHEBI:62899"/>
    </ligand>
</feature>
<keyword evidence="2 9" id="KW-0808">Transferase</keyword>
<dbReference type="InterPro" id="IPR036206">
    <property type="entry name" value="ThiamineP_synth_sf"/>
</dbReference>
<evidence type="ECO:0000256" key="5">
    <source>
        <dbReference type="ARBA" id="ARBA00022977"/>
    </source>
</evidence>
<keyword evidence="5 9" id="KW-0784">Thiamine biosynthesis</keyword>
<dbReference type="NCBIfam" id="NF000736">
    <property type="entry name" value="PRK00043.2-3"/>
    <property type="match status" value="1"/>
</dbReference>
<feature type="binding site" evidence="9">
    <location>
        <position position="246"/>
    </location>
    <ligand>
        <name>4-amino-2-methyl-5-(diphosphooxymethyl)pyrimidine</name>
        <dbReference type="ChEBI" id="CHEBI:57841"/>
    </ligand>
</feature>
<evidence type="ECO:0000256" key="3">
    <source>
        <dbReference type="ARBA" id="ARBA00022723"/>
    </source>
</evidence>
<proteinExistence type="inferred from homology"/>
<evidence type="ECO:0000256" key="1">
    <source>
        <dbReference type="ARBA" id="ARBA00005165"/>
    </source>
</evidence>